<accession>A0ABY9KC68</accession>
<keyword evidence="2" id="KW-0614">Plasmid</keyword>
<sequence length="294" mass="32681">MRTVCIGMVLAGALSFASVPAATWAQTPVALSNPGETSNKVRTLLRFEEAPLMLESMKAAPDSMAAEFDFQFRDRMGPELDRFRTVLDEGLRAPERNAEIEAQVKAFAPQDVALISQAETLISGQREMWQAAERAGRSEAFLRELGPVYDARPDKAELERLADLRVSVALAEQNARALGVFTHIVRSVLLDGPQSLNRVPDDQWKDGIQQAYATVGKGDAYPKTQMARDVERNRQRILLMGLDAEQVRGLLAFYESAAGRKWSEELSKAYGERLRALTSEVTIAYVEAVKHRDK</sequence>
<dbReference type="EMBL" id="CP132315">
    <property type="protein sequence ID" value="WLS05206.1"/>
    <property type="molecule type" value="Genomic_DNA"/>
</dbReference>
<keyword evidence="1" id="KW-0732">Signal</keyword>
<feature type="chain" id="PRO_5047077558" description="DUF2059 domain-containing protein" evidence="1">
    <location>
        <begin position="22"/>
        <end position="294"/>
    </location>
</feature>
<evidence type="ECO:0000256" key="1">
    <source>
        <dbReference type="SAM" id="SignalP"/>
    </source>
</evidence>
<geneLocation type="plasmid" evidence="2 3">
    <name>unnamed1</name>
</geneLocation>
<evidence type="ECO:0000313" key="3">
    <source>
        <dbReference type="Proteomes" id="UP001225788"/>
    </source>
</evidence>
<evidence type="ECO:0000313" key="2">
    <source>
        <dbReference type="EMBL" id="WLS05206.1"/>
    </source>
</evidence>
<protein>
    <recommendedName>
        <fullName evidence="4">DUF2059 domain-containing protein</fullName>
    </recommendedName>
</protein>
<keyword evidence="3" id="KW-1185">Reference proteome</keyword>
<reference evidence="2 3" key="1">
    <citation type="submission" date="2023-08" db="EMBL/GenBank/DDBJ databases">
        <title>Pathogen: clinical or host-associated sample.</title>
        <authorList>
            <person name="Hergert J."/>
            <person name="Casey R."/>
            <person name="Wagner J."/>
            <person name="Young E.L."/>
            <person name="Oakeson K.F."/>
        </authorList>
    </citation>
    <scope>NUCLEOTIDE SEQUENCE [LARGE SCALE GENOMIC DNA]</scope>
    <source>
        <strain evidence="2 3">UPHL-collab-2</strain>
        <plasmid evidence="2 3">unnamed1</plasmid>
    </source>
</reference>
<gene>
    <name evidence="2" type="ORF">Q9315_23920</name>
</gene>
<evidence type="ECO:0008006" key="4">
    <source>
        <dbReference type="Google" id="ProtNLM"/>
    </source>
</evidence>
<name>A0ABY9KC68_9HYPH</name>
<feature type="signal peptide" evidence="1">
    <location>
        <begin position="1"/>
        <end position="21"/>
    </location>
</feature>
<proteinExistence type="predicted"/>
<dbReference type="RefSeq" id="WP_306161672.1">
    <property type="nucleotide sequence ID" value="NZ_CP132315.1"/>
</dbReference>
<dbReference type="Proteomes" id="UP001225788">
    <property type="component" value="Plasmid unnamed1"/>
</dbReference>
<organism evidence="2 3">
    <name type="scientific">Shinella oryzae</name>
    <dbReference type="NCBI Taxonomy" id="2871820"/>
    <lineage>
        <taxon>Bacteria</taxon>
        <taxon>Pseudomonadati</taxon>
        <taxon>Pseudomonadota</taxon>
        <taxon>Alphaproteobacteria</taxon>
        <taxon>Hyphomicrobiales</taxon>
        <taxon>Rhizobiaceae</taxon>
        <taxon>Shinella</taxon>
    </lineage>
</organism>